<feature type="compositionally biased region" description="Low complexity" evidence="1">
    <location>
        <begin position="112"/>
        <end position="121"/>
    </location>
</feature>
<dbReference type="Proteomes" id="UP001190700">
    <property type="component" value="Unassembled WGS sequence"/>
</dbReference>
<dbReference type="AlphaFoldDB" id="A0AAE0GNB5"/>
<comment type="caution">
    <text evidence="2">The sequence shown here is derived from an EMBL/GenBank/DDBJ whole genome shotgun (WGS) entry which is preliminary data.</text>
</comment>
<dbReference type="EMBL" id="LGRX02003900">
    <property type="protein sequence ID" value="KAK3281291.1"/>
    <property type="molecule type" value="Genomic_DNA"/>
</dbReference>
<evidence type="ECO:0000313" key="3">
    <source>
        <dbReference type="Proteomes" id="UP001190700"/>
    </source>
</evidence>
<name>A0AAE0GNB5_9CHLO</name>
<gene>
    <name evidence="2" type="ORF">CYMTET_10912</name>
</gene>
<feature type="region of interest" description="Disordered" evidence="1">
    <location>
        <begin position="112"/>
        <end position="137"/>
    </location>
</feature>
<feature type="compositionally biased region" description="Low complexity" evidence="1">
    <location>
        <begin position="128"/>
        <end position="137"/>
    </location>
</feature>
<organism evidence="2 3">
    <name type="scientific">Cymbomonas tetramitiformis</name>
    <dbReference type="NCBI Taxonomy" id="36881"/>
    <lineage>
        <taxon>Eukaryota</taxon>
        <taxon>Viridiplantae</taxon>
        <taxon>Chlorophyta</taxon>
        <taxon>Pyramimonadophyceae</taxon>
        <taxon>Pyramimonadales</taxon>
        <taxon>Pyramimonadaceae</taxon>
        <taxon>Cymbomonas</taxon>
    </lineage>
</organism>
<protein>
    <submittedName>
        <fullName evidence="2">Uncharacterized protein</fullName>
    </submittedName>
</protein>
<evidence type="ECO:0000256" key="1">
    <source>
        <dbReference type="SAM" id="MobiDB-lite"/>
    </source>
</evidence>
<sequence length="162" mass="18017">MAVSPTTAAPTQAPTSTPTITIGYWYEKYGNSKQDDYDCVMSAYDSKSGDWRSNYQYYYATLADCERLCSAQSNCRMFVDVRELNPRFCAFKSSRQRVSHPDKDVYVKRVSQTTAAPTSAPTSPPATSPTSMPTASPTLAPTIDFRAQYCLLLESLFQELGI</sequence>
<evidence type="ECO:0000313" key="2">
    <source>
        <dbReference type="EMBL" id="KAK3281291.1"/>
    </source>
</evidence>
<accession>A0AAE0GNB5</accession>
<reference evidence="2 3" key="1">
    <citation type="journal article" date="2015" name="Genome Biol. Evol.">
        <title>Comparative Genomics of a Bacterivorous Green Alga Reveals Evolutionary Causalities and Consequences of Phago-Mixotrophic Mode of Nutrition.</title>
        <authorList>
            <person name="Burns J.A."/>
            <person name="Paasch A."/>
            <person name="Narechania A."/>
            <person name="Kim E."/>
        </authorList>
    </citation>
    <scope>NUCLEOTIDE SEQUENCE [LARGE SCALE GENOMIC DNA]</scope>
    <source>
        <strain evidence="2 3">PLY_AMNH</strain>
    </source>
</reference>
<keyword evidence="3" id="KW-1185">Reference proteome</keyword>
<proteinExistence type="predicted"/>